<feature type="signal peptide" evidence="1">
    <location>
        <begin position="1"/>
        <end position="19"/>
    </location>
</feature>
<feature type="chain" id="PRO_5044076071" description="Lipoprotein" evidence="1">
    <location>
        <begin position="20"/>
        <end position="93"/>
    </location>
</feature>
<reference evidence="2 3" key="1">
    <citation type="submission" date="2020-05" db="EMBL/GenBank/DDBJ databases">
        <authorList>
            <person name="Whitworth D."/>
        </authorList>
    </citation>
    <scope>NUCLEOTIDE SEQUENCE [LARGE SCALE GENOMIC DNA]</scope>
    <source>
        <strain evidence="2 3">AB043B</strain>
    </source>
</reference>
<name>A0A3A8I7L8_9BACT</name>
<protein>
    <recommendedName>
        <fullName evidence="4">Lipoprotein</fullName>
    </recommendedName>
</protein>
<dbReference type="AlphaFoldDB" id="A0A3A8I7L8"/>
<dbReference type="EMBL" id="JABFJV010000011">
    <property type="protein sequence ID" value="NOK32283.1"/>
    <property type="molecule type" value="Genomic_DNA"/>
</dbReference>
<proteinExistence type="predicted"/>
<keyword evidence="3" id="KW-1185">Reference proteome</keyword>
<organism evidence="2 3">
    <name type="scientific">Corallococcus exercitus</name>
    <dbReference type="NCBI Taxonomy" id="2316736"/>
    <lineage>
        <taxon>Bacteria</taxon>
        <taxon>Pseudomonadati</taxon>
        <taxon>Myxococcota</taxon>
        <taxon>Myxococcia</taxon>
        <taxon>Myxococcales</taxon>
        <taxon>Cystobacterineae</taxon>
        <taxon>Myxococcaceae</taxon>
        <taxon>Corallococcus</taxon>
    </lineage>
</organism>
<evidence type="ECO:0000256" key="1">
    <source>
        <dbReference type="SAM" id="SignalP"/>
    </source>
</evidence>
<gene>
    <name evidence="2" type="ORF">HMI49_03585</name>
</gene>
<accession>A0A3A8I7L8</accession>
<evidence type="ECO:0000313" key="2">
    <source>
        <dbReference type="EMBL" id="NOK32283.1"/>
    </source>
</evidence>
<dbReference type="RefSeq" id="WP_120526879.1">
    <property type="nucleotide sequence ID" value="NZ_JABFJV010000011.1"/>
</dbReference>
<dbReference type="Proteomes" id="UP000563426">
    <property type="component" value="Unassembled WGS sequence"/>
</dbReference>
<dbReference type="OrthoDB" id="5518767at2"/>
<sequence>MWRSLVVAALCVVGLTACGGSTGADVDLGSQEQGLACEAGSGACPGTTNTCAWLPNSPGEGLCRPACINGTCSNGQTCCTQPNGAPYCNSFCY</sequence>
<keyword evidence="1" id="KW-0732">Signal</keyword>
<evidence type="ECO:0008006" key="4">
    <source>
        <dbReference type="Google" id="ProtNLM"/>
    </source>
</evidence>
<comment type="caution">
    <text evidence="2">The sequence shown here is derived from an EMBL/GenBank/DDBJ whole genome shotgun (WGS) entry which is preliminary data.</text>
</comment>
<evidence type="ECO:0000313" key="3">
    <source>
        <dbReference type="Proteomes" id="UP000563426"/>
    </source>
</evidence>
<dbReference type="PROSITE" id="PS51257">
    <property type="entry name" value="PROKAR_LIPOPROTEIN"/>
    <property type="match status" value="1"/>
</dbReference>